<keyword evidence="2" id="KW-0808">Transferase</keyword>
<dbReference type="InterPro" id="IPR029063">
    <property type="entry name" value="SAM-dependent_MTases_sf"/>
</dbReference>
<dbReference type="KEGG" id="sng:SNE_A09690"/>
<dbReference type="eggNOG" id="COG2518">
    <property type="taxonomic scope" value="Bacteria"/>
</dbReference>
<dbReference type="EMBL" id="FR872582">
    <property type="protein sequence ID" value="CCB88846.1"/>
    <property type="molecule type" value="Genomic_DNA"/>
</dbReference>
<dbReference type="HOGENOM" id="CLU_100906_0_0_0"/>
<dbReference type="InterPro" id="IPR025714">
    <property type="entry name" value="Methyltranfer_dom"/>
</dbReference>
<evidence type="ECO:0000313" key="6">
    <source>
        <dbReference type="Proteomes" id="UP000000496"/>
    </source>
</evidence>
<protein>
    <recommendedName>
        <fullName evidence="4">Methyltransferase domain-containing protein</fullName>
    </recommendedName>
</protein>
<dbReference type="Proteomes" id="UP000000496">
    <property type="component" value="Chromosome gsn.131"/>
</dbReference>
<keyword evidence="1" id="KW-0489">Methyltransferase</keyword>
<organism evidence="5 6">
    <name type="scientific">Simkania negevensis (strain ATCC VR-1471 / DSM 27360 / Z)</name>
    <dbReference type="NCBI Taxonomy" id="331113"/>
    <lineage>
        <taxon>Bacteria</taxon>
        <taxon>Pseudomonadati</taxon>
        <taxon>Chlamydiota</taxon>
        <taxon>Chlamydiia</taxon>
        <taxon>Parachlamydiales</taxon>
        <taxon>Simkaniaceae</taxon>
        <taxon>Simkania</taxon>
    </lineage>
</organism>
<dbReference type="PANTHER" id="PTHR13610:SF11">
    <property type="entry name" value="METHYLTRANSFERASE DOMAIN-CONTAINING PROTEIN"/>
    <property type="match status" value="1"/>
</dbReference>
<dbReference type="SUPFAM" id="SSF53335">
    <property type="entry name" value="S-adenosyl-L-methionine-dependent methyltransferases"/>
    <property type="match status" value="1"/>
</dbReference>
<evidence type="ECO:0000313" key="5">
    <source>
        <dbReference type="EMBL" id="CCB88846.1"/>
    </source>
</evidence>
<proteinExistence type="predicted"/>
<dbReference type="AlphaFoldDB" id="F8L4V8"/>
<evidence type="ECO:0000256" key="1">
    <source>
        <dbReference type="ARBA" id="ARBA00022603"/>
    </source>
</evidence>
<gene>
    <name evidence="5" type="ordered locus">SNE_A09690</name>
</gene>
<evidence type="ECO:0000256" key="2">
    <source>
        <dbReference type="ARBA" id="ARBA00022679"/>
    </source>
</evidence>
<dbReference type="RefSeq" id="WP_013943313.1">
    <property type="nucleotide sequence ID" value="NC_015713.1"/>
</dbReference>
<keyword evidence="3" id="KW-0949">S-adenosyl-L-methionine</keyword>
<evidence type="ECO:0000256" key="3">
    <source>
        <dbReference type="ARBA" id="ARBA00022691"/>
    </source>
</evidence>
<keyword evidence="6" id="KW-1185">Reference proteome</keyword>
<dbReference type="Gene3D" id="3.40.50.150">
    <property type="entry name" value="Vaccinia Virus protein VP39"/>
    <property type="match status" value="1"/>
</dbReference>
<dbReference type="InterPro" id="IPR026170">
    <property type="entry name" value="FAM173A/B"/>
</dbReference>
<dbReference type="OrthoDB" id="9780095at2"/>
<dbReference type="STRING" id="331113.SNE_A09690"/>
<accession>F8L4V8</accession>
<dbReference type="GO" id="GO:0016279">
    <property type="term" value="F:protein-lysine N-methyltransferase activity"/>
    <property type="evidence" value="ECO:0007669"/>
    <property type="project" value="InterPro"/>
</dbReference>
<evidence type="ECO:0000259" key="4">
    <source>
        <dbReference type="Pfam" id="PF13847"/>
    </source>
</evidence>
<dbReference type="CDD" id="cd02440">
    <property type="entry name" value="AdoMet_MTases"/>
    <property type="match status" value="1"/>
</dbReference>
<dbReference type="GO" id="GO:0032259">
    <property type="term" value="P:methylation"/>
    <property type="evidence" value="ECO:0007669"/>
    <property type="project" value="UniProtKB-KW"/>
</dbReference>
<dbReference type="Pfam" id="PF13847">
    <property type="entry name" value="Methyltransf_31"/>
    <property type="match status" value="1"/>
</dbReference>
<sequence length="221" mass="26242">MRWIVDYFRYAWYDLQHARQVKSRYYQDPEYSVLDRALLKKYIFRSPYQISKKYLKKKREKDLYTYGETPLTTFEKMAKEVEVKPLDHVLELGCGRGRGVFFLAHFYNCKVTGIERIPQFVKLADHVASKHKVENVSFKCGDMFEMKWPNANVIYLYGTCLSDDEIKQVLNKVKTFPKGTRILSVSYPLIEYDDDHAFKLIKRFLVAFPWGETEAFLQVVQ</sequence>
<feature type="domain" description="Methyltransferase" evidence="4">
    <location>
        <begin position="87"/>
        <end position="191"/>
    </location>
</feature>
<reference key="1">
    <citation type="journal article" date="2011" name="Mol. Biol. Evol.">
        <title>Unity in variety -- the pan-genome of the Chlamydiae.</title>
        <authorList>
            <person name="Collingro A."/>
            <person name="Tischler P."/>
            <person name="Weinmaier T."/>
            <person name="Penz T."/>
            <person name="Heinz E."/>
            <person name="Brunham R.C."/>
            <person name="Read T.D."/>
            <person name="Bavoil P.M."/>
            <person name="Sachse K."/>
            <person name="Kahane S."/>
            <person name="Friedman M.G."/>
            <person name="Rattei T."/>
            <person name="Myers G.S.A."/>
            <person name="Horn M."/>
        </authorList>
    </citation>
    <scope>NUCLEOTIDE SEQUENCE</scope>
    <source>
        <strain>Z</strain>
    </source>
</reference>
<reference evidence="5 6" key="2">
    <citation type="journal article" date="2011" name="Mol. Biol. Evol.">
        <title>Unity in variety--the pan-genome of the Chlamydiae.</title>
        <authorList>
            <person name="Collingro A."/>
            <person name="Tischler P."/>
            <person name="Weinmaier T."/>
            <person name="Penz T."/>
            <person name="Heinz E."/>
            <person name="Brunham R.C."/>
            <person name="Read T.D."/>
            <person name="Bavoil P.M."/>
            <person name="Sachse K."/>
            <person name="Kahane S."/>
            <person name="Friedman M.G."/>
            <person name="Rattei T."/>
            <person name="Myers G.S."/>
            <person name="Horn M."/>
        </authorList>
    </citation>
    <scope>NUCLEOTIDE SEQUENCE [LARGE SCALE GENOMIC DNA]</scope>
    <source>
        <strain evidence="6">ATCC VR-1471 / Z</strain>
    </source>
</reference>
<name>F8L4V8_SIMNZ</name>
<dbReference type="PANTHER" id="PTHR13610">
    <property type="entry name" value="METHYLTRANSFERASE DOMAIN-CONTAINING PROTEIN"/>
    <property type="match status" value="1"/>
</dbReference>